<evidence type="ECO:0008006" key="3">
    <source>
        <dbReference type="Google" id="ProtNLM"/>
    </source>
</evidence>
<name>A0A1E2USE7_9GAMM</name>
<dbReference type="Pfam" id="PF05534">
    <property type="entry name" value="HicB"/>
    <property type="match status" value="1"/>
</dbReference>
<dbReference type="STRING" id="1818881.A3196_12875"/>
<dbReference type="Proteomes" id="UP000094849">
    <property type="component" value="Unassembled WGS sequence"/>
</dbReference>
<dbReference type="InterPro" id="IPR010985">
    <property type="entry name" value="Ribbon_hlx_hlx"/>
</dbReference>
<organism evidence="1 2">
    <name type="scientific">Candidatus Thiodiazotropha endoloripes</name>
    <dbReference type="NCBI Taxonomy" id="1818881"/>
    <lineage>
        <taxon>Bacteria</taxon>
        <taxon>Pseudomonadati</taxon>
        <taxon>Pseudomonadota</taxon>
        <taxon>Gammaproteobacteria</taxon>
        <taxon>Chromatiales</taxon>
        <taxon>Sedimenticolaceae</taxon>
        <taxon>Candidatus Thiodiazotropha</taxon>
    </lineage>
</organism>
<dbReference type="InterPro" id="IPR035069">
    <property type="entry name" value="TTHA1013/TTHA0281-like"/>
</dbReference>
<evidence type="ECO:0000313" key="2">
    <source>
        <dbReference type="Proteomes" id="UP000094849"/>
    </source>
</evidence>
<dbReference type="EMBL" id="LVJZ01000003">
    <property type="protein sequence ID" value="ODB97571.1"/>
    <property type="molecule type" value="Genomic_DNA"/>
</dbReference>
<dbReference type="InterPro" id="IPR008651">
    <property type="entry name" value="Uncharacterised_HicB"/>
</dbReference>
<protein>
    <recommendedName>
        <fullName evidence="3">Toxin-antitoxin system HicB family antitoxin</fullName>
    </recommendedName>
</protein>
<evidence type="ECO:0000313" key="1">
    <source>
        <dbReference type="EMBL" id="ODB97571.1"/>
    </source>
</evidence>
<dbReference type="Gene3D" id="1.10.1220.10">
    <property type="entry name" value="Met repressor-like"/>
    <property type="match status" value="1"/>
</dbReference>
<accession>A0A1E2USE7</accession>
<dbReference type="AlphaFoldDB" id="A0A1E2USE7"/>
<dbReference type="SUPFAM" id="SSF47598">
    <property type="entry name" value="Ribbon-helix-helix"/>
    <property type="match status" value="1"/>
</dbReference>
<proteinExistence type="predicted"/>
<dbReference type="RefSeq" id="WP_069014355.1">
    <property type="nucleotide sequence ID" value="NZ_LVJW01000003.1"/>
</dbReference>
<gene>
    <name evidence="1" type="ORF">A3196_12875</name>
</gene>
<dbReference type="OrthoDB" id="5419659at2"/>
<keyword evidence="2" id="KW-1185">Reference proteome</keyword>
<dbReference type="Gene3D" id="3.30.160.250">
    <property type="match status" value="1"/>
</dbReference>
<reference evidence="1 2" key="1">
    <citation type="submission" date="2016-03" db="EMBL/GenBank/DDBJ databases">
        <title>Chemosynthetic sulphur-oxidizing symbionts of marine invertebrate animals are capable of nitrogen fixation.</title>
        <authorList>
            <person name="Petersen J.M."/>
            <person name="Kemper A."/>
            <person name="Gruber-Vodicka H."/>
            <person name="Cardini U."/>
            <person name="Geest Mvander."/>
            <person name="Kleiner M."/>
            <person name="Bulgheresi S."/>
            <person name="Fussmann M."/>
            <person name="Herbold C."/>
            <person name="Seah B.K.B."/>
            <person name="Antony C.Paul."/>
            <person name="Liu D."/>
            <person name="Belitz A."/>
            <person name="Weber M."/>
        </authorList>
    </citation>
    <scope>NUCLEOTIDE SEQUENCE [LARGE SCALE GENOMIC DNA]</scope>
    <source>
        <strain evidence="1">G_D</strain>
    </source>
</reference>
<dbReference type="SUPFAM" id="SSF143100">
    <property type="entry name" value="TTHA1013/TTHA0281-like"/>
    <property type="match status" value="1"/>
</dbReference>
<dbReference type="GO" id="GO:0006355">
    <property type="term" value="P:regulation of DNA-templated transcription"/>
    <property type="evidence" value="ECO:0007669"/>
    <property type="project" value="InterPro"/>
</dbReference>
<sequence>MSVFDPRQYAITIQNIEIDGDNFYEATVRELPDLRDYSDSSDGAYELAIDSIATAYEMYREEGRAFPQPQKSNDFWDFSGRVTLRMGKSLHARVAKSAEYEGVSINSYICTVLAYHTGRRLGERPGSGYGEKVFPVESEVPSASSGMTNVVPIDVCTRLSGTYN</sequence>
<dbReference type="InterPro" id="IPR013321">
    <property type="entry name" value="Arc_rbn_hlx_hlx"/>
</dbReference>
<comment type="caution">
    <text evidence="1">The sequence shown here is derived from an EMBL/GenBank/DDBJ whole genome shotgun (WGS) entry which is preliminary data.</text>
</comment>